<keyword evidence="1 2" id="KW-0732">Signal</keyword>
<evidence type="ECO:0000313" key="5">
    <source>
        <dbReference type="EMBL" id="MBK1832967.1"/>
    </source>
</evidence>
<reference evidence="5" key="1">
    <citation type="submission" date="2021-01" db="EMBL/GenBank/DDBJ databases">
        <title>Modified the classification status of verrucomicrobia.</title>
        <authorList>
            <person name="Feng X."/>
        </authorList>
    </citation>
    <scope>NUCLEOTIDE SEQUENCE</scope>
    <source>
        <strain evidence="5">KCTC 12986</strain>
    </source>
</reference>
<name>A0A934VL86_9BACT</name>
<dbReference type="Gene3D" id="3.10.560.10">
    <property type="entry name" value="Outer membrane lipoprotein wza domain like"/>
    <property type="match status" value="1"/>
</dbReference>
<dbReference type="EMBL" id="JAENIO010000004">
    <property type="protein sequence ID" value="MBK1832967.1"/>
    <property type="molecule type" value="Genomic_DNA"/>
</dbReference>
<feature type="signal peptide" evidence="2">
    <location>
        <begin position="1"/>
        <end position="20"/>
    </location>
</feature>
<evidence type="ECO:0000259" key="3">
    <source>
        <dbReference type="Pfam" id="PF02563"/>
    </source>
</evidence>
<dbReference type="RefSeq" id="WP_200390400.1">
    <property type="nucleotide sequence ID" value="NZ_JAENIO010000004.1"/>
</dbReference>
<accession>A0A934VL86</accession>
<feature type="domain" description="Soluble ligand binding" evidence="4">
    <location>
        <begin position="108"/>
        <end position="155"/>
    </location>
</feature>
<dbReference type="AlphaFoldDB" id="A0A934VL86"/>
<keyword evidence="6" id="KW-1185">Reference proteome</keyword>
<dbReference type="InterPro" id="IPR019554">
    <property type="entry name" value="Soluble_ligand-bd"/>
</dbReference>
<feature type="domain" description="Polysaccharide export protein N-terminal" evidence="3">
    <location>
        <begin position="21"/>
        <end position="92"/>
    </location>
</feature>
<organism evidence="5 6">
    <name type="scientific">Roseibacillus ishigakijimensis</name>
    <dbReference type="NCBI Taxonomy" id="454146"/>
    <lineage>
        <taxon>Bacteria</taxon>
        <taxon>Pseudomonadati</taxon>
        <taxon>Verrucomicrobiota</taxon>
        <taxon>Verrucomicrobiia</taxon>
        <taxon>Verrucomicrobiales</taxon>
        <taxon>Verrucomicrobiaceae</taxon>
        <taxon>Roseibacillus</taxon>
    </lineage>
</organism>
<evidence type="ECO:0000256" key="1">
    <source>
        <dbReference type="ARBA" id="ARBA00022729"/>
    </source>
</evidence>
<gene>
    <name evidence="5" type="ORF">JIN78_02735</name>
</gene>
<dbReference type="Pfam" id="PF10531">
    <property type="entry name" value="SLBB"/>
    <property type="match status" value="1"/>
</dbReference>
<dbReference type="PANTHER" id="PTHR33619:SF3">
    <property type="entry name" value="POLYSACCHARIDE EXPORT PROTEIN GFCE-RELATED"/>
    <property type="match status" value="1"/>
</dbReference>
<proteinExistence type="predicted"/>
<dbReference type="InterPro" id="IPR049712">
    <property type="entry name" value="Poly_export"/>
</dbReference>
<dbReference type="InterPro" id="IPR003715">
    <property type="entry name" value="Poly_export_N"/>
</dbReference>
<evidence type="ECO:0000313" key="6">
    <source>
        <dbReference type="Proteomes" id="UP000604083"/>
    </source>
</evidence>
<evidence type="ECO:0000259" key="4">
    <source>
        <dbReference type="Pfam" id="PF10531"/>
    </source>
</evidence>
<protein>
    <submittedName>
        <fullName evidence="5">SLBB domain-containing protein</fullName>
    </submittedName>
</protein>
<comment type="caution">
    <text evidence="5">The sequence shown here is derived from an EMBL/GenBank/DDBJ whole genome shotgun (WGS) entry which is preliminary data.</text>
</comment>
<dbReference type="Pfam" id="PF02563">
    <property type="entry name" value="Poly_export"/>
    <property type="match status" value="1"/>
</dbReference>
<evidence type="ECO:0000256" key="2">
    <source>
        <dbReference type="SAM" id="SignalP"/>
    </source>
</evidence>
<dbReference type="Gene3D" id="3.30.1950.10">
    <property type="entry name" value="wza like domain"/>
    <property type="match status" value="1"/>
</dbReference>
<sequence>MKTILVALVALLSLCQIASAQIQKNTKLKITVMGVPAGEQTRINAVYPVDSSGNIRMWEIGSIRAAGLSSTALAKQIESSYKSAQIYTSPTILIEQIGNVETELQQFVTVMGSVQRPGTVPYIKGMTLAQAIAAAGGPNTFGTTKRVSVYREGKKYSLSPRTNDKHKLERVYPSDTIEVDQVKAWESGGE</sequence>
<dbReference type="GO" id="GO:0015159">
    <property type="term" value="F:polysaccharide transmembrane transporter activity"/>
    <property type="evidence" value="ECO:0007669"/>
    <property type="project" value="InterPro"/>
</dbReference>
<dbReference type="Proteomes" id="UP000604083">
    <property type="component" value="Unassembled WGS sequence"/>
</dbReference>
<feature type="chain" id="PRO_5037403884" evidence="2">
    <location>
        <begin position="21"/>
        <end position="190"/>
    </location>
</feature>
<dbReference type="PANTHER" id="PTHR33619">
    <property type="entry name" value="POLYSACCHARIDE EXPORT PROTEIN GFCE-RELATED"/>
    <property type="match status" value="1"/>
</dbReference>